<organism evidence="1 2">
    <name type="scientific">Aramus guarauna</name>
    <name type="common">Limpkin</name>
    <name type="synonym">Scolopax guarauna</name>
    <dbReference type="NCBI Taxonomy" id="54356"/>
    <lineage>
        <taxon>Eukaryota</taxon>
        <taxon>Metazoa</taxon>
        <taxon>Chordata</taxon>
        <taxon>Craniata</taxon>
        <taxon>Vertebrata</taxon>
        <taxon>Euteleostomi</taxon>
        <taxon>Archelosauria</taxon>
        <taxon>Archosauria</taxon>
        <taxon>Dinosauria</taxon>
        <taxon>Saurischia</taxon>
        <taxon>Theropoda</taxon>
        <taxon>Coelurosauria</taxon>
        <taxon>Aves</taxon>
        <taxon>Neognathae</taxon>
        <taxon>Neoaves</taxon>
        <taxon>Gruiformes</taxon>
        <taxon>Aramidae</taxon>
        <taxon>Aramus</taxon>
    </lineage>
</organism>
<evidence type="ECO:0000313" key="2">
    <source>
        <dbReference type="Proteomes" id="UP000567570"/>
    </source>
</evidence>
<dbReference type="AlphaFoldDB" id="A0A7L1TL74"/>
<comment type="caution">
    <text evidence="1">The sequence shown here is derived from an EMBL/GenBank/DDBJ whole genome shotgun (WGS) entry which is preliminary data.</text>
</comment>
<keyword evidence="2" id="KW-1185">Reference proteome</keyword>
<protein>
    <submittedName>
        <fullName evidence="1">IPIL1 protein</fullName>
    </submittedName>
</protein>
<proteinExistence type="predicted"/>
<sequence length="65" mass="7051">TVVDELVDELLRICRMLSRNSFMPRLKPAVGVGSASEGLSACGDDAVYCLLVPLKPPRGHAFHLE</sequence>
<reference evidence="1 2" key="1">
    <citation type="submission" date="2019-09" db="EMBL/GenBank/DDBJ databases">
        <title>Bird 10,000 Genomes (B10K) Project - Family phase.</title>
        <authorList>
            <person name="Zhang G."/>
        </authorList>
    </citation>
    <scope>NUCLEOTIDE SEQUENCE [LARGE SCALE GENOMIC DNA]</scope>
    <source>
        <strain evidence="1">B10K-DU-002-11</strain>
        <tissue evidence="1">Muscle</tissue>
    </source>
</reference>
<evidence type="ECO:0000313" key="1">
    <source>
        <dbReference type="EMBL" id="NXO61127.1"/>
    </source>
</evidence>
<dbReference type="EMBL" id="VXBL01015736">
    <property type="protein sequence ID" value="NXO61127.1"/>
    <property type="molecule type" value="Genomic_DNA"/>
</dbReference>
<accession>A0A7L1TL74</accession>
<feature type="non-terminal residue" evidence="1">
    <location>
        <position position="65"/>
    </location>
</feature>
<name>A0A7L1TL74_ARAGA</name>
<gene>
    <name evidence="1" type="primary">Itpripl1_1</name>
    <name evidence="1" type="ORF">ARAGUA_R15424</name>
</gene>
<feature type="non-terminal residue" evidence="1">
    <location>
        <position position="1"/>
    </location>
</feature>
<dbReference type="Proteomes" id="UP000567570">
    <property type="component" value="Unassembled WGS sequence"/>
</dbReference>